<accession>A0A9J7ZC08</accession>
<dbReference type="AlphaFoldDB" id="A0A9J7ZC08"/>
<dbReference type="PANTHER" id="PTHR38706:SF2">
    <property type="match status" value="1"/>
</dbReference>
<dbReference type="Proteomes" id="UP001108240">
    <property type="component" value="Unplaced"/>
</dbReference>
<sequence>MGRPRKLKKLSHLKDTEFGQPYPRHGLSLLCWFAHKCVEIDNNRMIARCNLEDFGFHPFHNSEGILPKTDQYYEIGNLHHPGALPHYVTKNYDSDVRESNADRIVVSVNSKWNETWFTGIYVTHHLGQGSFDKNSTFCISQGLIRIIQSLKWSEFIRQIKIRQRRRY</sequence>
<organism evidence="1 2">
    <name type="scientific">Cyprinus carpio carpio</name>
    <dbReference type="NCBI Taxonomy" id="630221"/>
    <lineage>
        <taxon>Eukaryota</taxon>
        <taxon>Metazoa</taxon>
        <taxon>Chordata</taxon>
        <taxon>Craniata</taxon>
        <taxon>Vertebrata</taxon>
        <taxon>Euteleostomi</taxon>
        <taxon>Actinopterygii</taxon>
        <taxon>Neopterygii</taxon>
        <taxon>Teleostei</taxon>
        <taxon>Ostariophysi</taxon>
        <taxon>Cypriniformes</taxon>
        <taxon>Cyprinidae</taxon>
        <taxon>Cyprininae</taxon>
        <taxon>Cyprinus</taxon>
    </lineage>
</organism>
<reference evidence="1" key="2">
    <citation type="submission" date="2025-09" db="UniProtKB">
        <authorList>
            <consortium name="Ensembl"/>
        </authorList>
    </citation>
    <scope>IDENTIFICATION</scope>
</reference>
<reference evidence="1" key="1">
    <citation type="submission" date="2025-08" db="UniProtKB">
        <authorList>
            <consortium name="Ensembl"/>
        </authorList>
    </citation>
    <scope>IDENTIFICATION</scope>
</reference>
<name>A0A9J7ZC08_CYPCA</name>
<dbReference type="GeneTree" id="ENSGT00730000111690"/>
<dbReference type="Ensembl" id="ENSCCRT00000176385.1">
    <property type="protein sequence ID" value="ENSCCRP00000130704.1"/>
    <property type="gene ID" value="ENSCCRG00000064648.1"/>
</dbReference>
<protein>
    <submittedName>
        <fullName evidence="1">Uncharacterized protein</fullName>
    </submittedName>
</protein>
<keyword evidence="2" id="KW-1185">Reference proteome</keyword>
<dbReference type="PANTHER" id="PTHR38706">
    <property type="entry name" value="SI:CH211-198C19.1-RELATED"/>
    <property type="match status" value="1"/>
</dbReference>
<proteinExistence type="predicted"/>
<evidence type="ECO:0000313" key="2">
    <source>
        <dbReference type="Proteomes" id="UP001108240"/>
    </source>
</evidence>
<evidence type="ECO:0000313" key="1">
    <source>
        <dbReference type="Ensembl" id="ENSCCRP00000130704.1"/>
    </source>
</evidence>